<dbReference type="PANTHER" id="PTHR22550:SF5">
    <property type="entry name" value="LEUCINE ZIPPER PROTEIN 4"/>
    <property type="match status" value="1"/>
</dbReference>
<dbReference type="Pfam" id="PF00092">
    <property type="entry name" value="VWA"/>
    <property type="match status" value="1"/>
</dbReference>
<sequence>MDAWFSITWFTISTLRGFAWEQRLFFLLIPAVPFLFIVRWLIHSRFRQRLPIALPSQQISWSPVSLLRFVPDILMSICLILILIALARPQRYQERIEQTSEGIDIMLVMDVSESMLLEDFKPTRLEAAKQVAHTFINGRFQDRMGIVVFAGNAYGMAPLTTDYRLLHQYVDEIRSNMITNSGTAIGDALAVTINRMRESDSKSKVAILISDGDNTAGNIDPVTAAQLAQVYSIKLYTIVVGTEGNLSYTDETGNTQTVQNTIDERTLREIARIGEGRFYRASNNSALQEVFTQINAYEKAEIREIRFTDTKDYYYVYLRWAIVFFLLWLLVKNTFISNVLED</sequence>
<dbReference type="InterPro" id="IPR002035">
    <property type="entry name" value="VWF_A"/>
</dbReference>
<dbReference type="Proteomes" id="UP000480178">
    <property type="component" value="Chromosome"/>
</dbReference>
<feature type="transmembrane region" description="Helical" evidence="5">
    <location>
        <begin position="313"/>
        <end position="331"/>
    </location>
</feature>
<feature type="transmembrane region" description="Helical" evidence="5">
    <location>
        <begin position="24"/>
        <end position="42"/>
    </location>
</feature>
<feature type="domain" description="VWFA" evidence="6">
    <location>
        <begin position="104"/>
        <end position="294"/>
    </location>
</feature>
<dbReference type="InterPro" id="IPR036465">
    <property type="entry name" value="vWFA_dom_sf"/>
</dbReference>
<dbReference type="InterPro" id="IPR050768">
    <property type="entry name" value="UPF0353/GerABKA_families"/>
</dbReference>
<evidence type="ECO:0000256" key="4">
    <source>
        <dbReference type="ARBA" id="ARBA00023136"/>
    </source>
</evidence>
<organism evidence="7 8">
    <name type="scientific">Rhodocytophaga rosea</name>
    <dbReference type="NCBI Taxonomy" id="2704465"/>
    <lineage>
        <taxon>Bacteria</taxon>
        <taxon>Pseudomonadati</taxon>
        <taxon>Bacteroidota</taxon>
        <taxon>Cytophagia</taxon>
        <taxon>Cytophagales</taxon>
        <taxon>Rhodocytophagaceae</taxon>
        <taxon>Rhodocytophaga</taxon>
    </lineage>
</organism>
<evidence type="ECO:0000256" key="2">
    <source>
        <dbReference type="ARBA" id="ARBA00022692"/>
    </source>
</evidence>
<keyword evidence="2 5" id="KW-0812">Transmembrane</keyword>
<protein>
    <submittedName>
        <fullName evidence="7">VWA domain-containing protein</fullName>
    </submittedName>
</protein>
<keyword evidence="8" id="KW-1185">Reference proteome</keyword>
<dbReference type="EMBL" id="CP048222">
    <property type="protein sequence ID" value="QHT67136.1"/>
    <property type="molecule type" value="Genomic_DNA"/>
</dbReference>
<evidence type="ECO:0000256" key="1">
    <source>
        <dbReference type="ARBA" id="ARBA00022475"/>
    </source>
</evidence>
<keyword evidence="4 5" id="KW-0472">Membrane</keyword>
<dbReference type="SMART" id="SM00327">
    <property type="entry name" value="VWA"/>
    <property type="match status" value="1"/>
</dbReference>
<gene>
    <name evidence="7" type="ORF">GXP67_11000</name>
</gene>
<evidence type="ECO:0000313" key="8">
    <source>
        <dbReference type="Proteomes" id="UP000480178"/>
    </source>
</evidence>
<proteinExistence type="predicted"/>
<accession>A0A6C0GGK0</accession>
<evidence type="ECO:0000256" key="5">
    <source>
        <dbReference type="SAM" id="Phobius"/>
    </source>
</evidence>
<dbReference type="RefSeq" id="WP_162443179.1">
    <property type="nucleotide sequence ID" value="NZ_CP048222.1"/>
</dbReference>
<dbReference type="AlphaFoldDB" id="A0A6C0GGK0"/>
<dbReference type="Gene3D" id="3.40.50.410">
    <property type="entry name" value="von Willebrand factor, type A domain"/>
    <property type="match status" value="1"/>
</dbReference>
<dbReference type="SUPFAM" id="SSF53300">
    <property type="entry name" value="vWA-like"/>
    <property type="match status" value="1"/>
</dbReference>
<reference evidence="7 8" key="1">
    <citation type="submission" date="2020-01" db="EMBL/GenBank/DDBJ databases">
        <authorList>
            <person name="Kim M.K."/>
        </authorList>
    </citation>
    <scope>NUCLEOTIDE SEQUENCE [LARGE SCALE GENOMIC DNA]</scope>
    <source>
        <strain evidence="7 8">172606-1</strain>
    </source>
</reference>
<name>A0A6C0GGK0_9BACT</name>
<keyword evidence="1" id="KW-1003">Cell membrane</keyword>
<feature type="transmembrane region" description="Helical" evidence="5">
    <location>
        <begin position="69"/>
        <end position="87"/>
    </location>
</feature>
<keyword evidence="3 5" id="KW-1133">Transmembrane helix</keyword>
<dbReference type="PROSITE" id="PS50234">
    <property type="entry name" value="VWFA"/>
    <property type="match status" value="1"/>
</dbReference>
<evidence type="ECO:0000256" key="3">
    <source>
        <dbReference type="ARBA" id="ARBA00022989"/>
    </source>
</evidence>
<dbReference type="KEGG" id="rhoz:GXP67_11000"/>
<dbReference type="PANTHER" id="PTHR22550">
    <property type="entry name" value="SPORE GERMINATION PROTEIN"/>
    <property type="match status" value="1"/>
</dbReference>
<evidence type="ECO:0000313" key="7">
    <source>
        <dbReference type="EMBL" id="QHT67136.1"/>
    </source>
</evidence>
<evidence type="ECO:0000259" key="6">
    <source>
        <dbReference type="PROSITE" id="PS50234"/>
    </source>
</evidence>